<evidence type="ECO:0000313" key="5">
    <source>
        <dbReference type="EMBL" id="KAA3472158.1"/>
    </source>
</evidence>
<dbReference type="PROSITE" id="PS00653">
    <property type="entry name" value="GLYCOSYL_HYDROL_F1_2"/>
    <property type="match status" value="1"/>
</dbReference>
<feature type="compositionally biased region" description="Basic and acidic residues" evidence="4">
    <location>
        <begin position="8"/>
        <end position="19"/>
    </location>
</feature>
<name>A0A5B6VT28_9ROSI</name>
<dbReference type="PANTHER" id="PTHR10353">
    <property type="entry name" value="GLYCOSYL HYDROLASE"/>
    <property type="match status" value="1"/>
</dbReference>
<dbReference type="EMBL" id="SMMG02000005">
    <property type="protein sequence ID" value="KAA3472158.1"/>
    <property type="molecule type" value="Genomic_DNA"/>
</dbReference>
<dbReference type="Proteomes" id="UP000325315">
    <property type="component" value="Unassembled WGS sequence"/>
</dbReference>
<proteinExistence type="inferred from homology"/>
<reference evidence="5" key="1">
    <citation type="submission" date="2019-08" db="EMBL/GenBank/DDBJ databases">
        <authorList>
            <person name="Liu F."/>
        </authorList>
    </citation>
    <scope>NUCLEOTIDE SEQUENCE [LARGE SCALE GENOMIC DNA]</scope>
    <source>
        <strain evidence="5">PA1801</strain>
        <tissue evidence="5">Leaf</tissue>
    </source>
</reference>
<dbReference type="Pfam" id="PF00232">
    <property type="entry name" value="Glyco_hydro_1"/>
    <property type="match status" value="1"/>
</dbReference>
<evidence type="ECO:0000256" key="4">
    <source>
        <dbReference type="SAM" id="MobiDB-lite"/>
    </source>
</evidence>
<feature type="region of interest" description="Disordered" evidence="4">
    <location>
        <begin position="1"/>
        <end position="24"/>
    </location>
</feature>
<protein>
    <submittedName>
        <fullName evidence="5">Beta-glucosidase 42-like</fullName>
    </submittedName>
</protein>
<comment type="similarity">
    <text evidence="1 3">Belongs to the glycosyl hydrolase 1 family.</text>
</comment>
<dbReference type="InterPro" id="IPR033132">
    <property type="entry name" value="GH_1_N_CS"/>
</dbReference>
<evidence type="ECO:0000313" key="6">
    <source>
        <dbReference type="Proteomes" id="UP000325315"/>
    </source>
</evidence>
<sequence length="88" mass="9821">MAKKKHVLKEDDEHDDSNTRKQVCRADFPPPFVFGVSTSSYQIEGGVNEGGRGKSIWDAFSHIEGKIIDGSNADVAVDHYHRYKVSIT</sequence>
<accession>A0A5B6VT28</accession>
<keyword evidence="6" id="KW-1185">Reference proteome</keyword>
<dbReference type="OrthoDB" id="65569at2759"/>
<dbReference type="Gene3D" id="3.20.20.80">
    <property type="entry name" value="Glycosidases"/>
    <property type="match status" value="1"/>
</dbReference>
<dbReference type="InterPro" id="IPR017853">
    <property type="entry name" value="GH"/>
</dbReference>
<dbReference type="GO" id="GO:0008422">
    <property type="term" value="F:beta-glucosidase activity"/>
    <property type="evidence" value="ECO:0007669"/>
    <property type="project" value="TreeGrafter"/>
</dbReference>
<dbReference type="InterPro" id="IPR001360">
    <property type="entry name" value="Glyco_hydro_1"/>
</dbReference>
<dbReference type="PANTHER" id="PTHR10353:SF210">
    <property type="entry name" value="BETA-GLUCOSIDASE"/>
    <property type="match status" value="1"/>
</dbReference>
<keyword evidence="2" id="KW-0378">Hydrolase</keyword>
<evidence type="ECO:0000256" key="1">
    <source>
        <dbReference type="ARBA" id="ARBA00010838"/>
    </source>
</evidence>
<evidence type="ECO:0000256" key="2">
    <source>
        <dbReference type="ARBA" id="ARBA00022801"/>
    </source>
</evidence>
<comment type="caution">
    <text evidence="5">The sequence shown here is derived from an EMBL/GenBank/DDBJ whole genome shotgun (WGS) entry which is preliminary data.</text>
</comment>
<dbReference type="GO" id="GO:0005975">
    <property type="term" value="P:carbohydrate metabolic process"/>
    <property type="evidence" value="ECO:0007669"/>
    <property type="project" value="InterPro"/>
</dbReference>
<dbReference type="SUPFAM" id="SSF51445">
    <property type="entry name" value="(Trans)glycosidases"/>
    <property type="match status" value="1"/>
</dbReference>
<gene>
    <name evidence="5" type="ORF">EPI10_022664</name>
</gene>
<dbReference type="AlphaFoldDB" id="A0A5B6VT28"/>
<evidence type="ECO:0000256" key="3">
    <source>
        <dbReference type="RuleBase" id="RU003690"/>
    </source>
</evidence>
<organism evidence="5 6">
    <name type="scientific">Gossypium australe</name>
    <dbReference type="NCBI Taxonomy" id="47621"/>
    <lineage>
        <taxon>Eukaryota</taxon>
        <taxon>Viridiplantae</taxon>
        <taxon>Streptophyta</taxon>
        <taxon>Embryophyta</taxon>
        <taxon>Tracheophyta</taxon>
        <taxon>Spermatophyta</taxon>
        <taxon>Magnoliopsida</taxon>
        <taxon>eudicotyledons</taxon>
        <taxon>Gunneridae</taxon>
        <taxon>Pentapetalae</taxon>
        <taxon>rosids</taxon>
        <taxon>malvids</taxon>
        <taxon>Malvales</taxon>
        <taxon>Malvaceae</taxon>
        <taxon>Malvoideae</taxon>
        <taxon>Gossypium</taxon>
    </lineage>
</organism>